<gene>
    <name evidence="2" type="ORF">SYV04_28595</name>
</gene>
<dbReference type="InterPro" id="IPR005149">
    <property type="entry name" value="Tscrpt_reg_PadR_N"/>
</dbReference>
<dbReference type="SUPFAM" id="SSF46785">
    <property type="entry name" value="Winged helix' DNA-binding domain"/>
    <property type="match status" value="1"/>
</dbReference>
<feature type="domain" description="Transcription regulator PadR N-terminal" evidence="1">
    <location>
        <begin position="36"/>
        <end position="98"/>
    </location>
</feature>
<dbReference type="RefSeq" id="WP_321549114.1">
    <property type="nucleotide sequence ID" value="NZ_JAXIVS010000011.1"/>
</dbReference>
<name>A0ABU5HA97_9BACT</name>
<sequence>MPSPSSTTSDAPLGTFEEQVLLAVLRTGRTPDGSGAYGMAVRRVLEEVAGREVAIGAVYATLDRLEVKELVASERGEAGAGGSRRLFAVTPRGARALADSREMRERLWRGIDLAPLLAGANRS</sequence>
<accession>A0ABU5HA97</accession>
<evidence type="ECO:0000313" key="3">
    <source>
        <dbReference type="Proteomes" id="UP001291309"/>
    </source>
</evidence>
<keyword evidence="3" id="KW-1185">Reference proteome</keyword>
<dbReference type="Gene3D" id="1.10.10.10">
    <property type="entry name" value="Winged helix-like DNA-binding domain superfamily/Winged helix DNA-binding domain"/>
    <property type="match status" value="1"/>
</dbReference>
<dbReference type="InterPro" id="IPR036390">
    <property type="entry name" value="WH_DNA-bd_sf"/>
</dbReference>
<dbReference type="Pfam" id="PF03551">
    <property type="entry name" value="PadR"/>
    <property type="match status" value="1"/>
</dbReference>
<dbReference type="EMBL" id="JAXIVS010000011">
    <property type="protein sequence ID" value="MDY7230390.1"/>
    <property type="molecule type" value="Genomic_DNA"/>
</dbReference>
<evidence type="ECO:0000259" key="1">
    <source>
        <dbReference type="Pfam" id="PF03551"/>
    </source>
</evidence>
<evidence type="ECO:0000313" key="2">
    <source>
        <dbReference type="EMBL" id="MDY7230390.1"/>
    </source>
</evidence>
<dbReference type="Proteomes" id="UP001291309">
    <property type="component" value="Unassembled WGS sequence"/>
</dbReference>
<comment type="caution">
    <text evidence="2">The sequence shown here is derived from an EMBL/GenBank/DDBJ whole genome shotgun (WGS) entry which is preliminary data.</text>
</comment>
<proteinExistence type="predicted"/>
<dbReference type="InterPro" id="IPR036388">
    <property type="entry name" value="WH-like_DNA-bd_sf"/>
</dbReference>
<reference evidence="2 3" key="1">
    <citation type="submission" date="2023-12" db="EMBL/GenBank/DDBJ databases">
        <title>the genome sequence of Hyalangium sp. s54d21.</title>
        <authorList>
            <person name="Zhang X."/>
        </authorList>
    </citation>
    <scope>NUCLEOTIDE SEQUENCE [LARGE SCALE GENOMIC DNA]</scope>
    <source>
        <strain evidence="3">s54d21</strain>
    </source>
</reference>
<organism evidence="2 3">
    <name type="scientific">Hyalangium rubrum</name>
    <dbReference type="NCBI Taxonomy" id="3103134"/>
    <lineage>
        <taxon>Bacteria</taxon>
        <taxon>Pseudomonadati</taxon>
        <taxon>Myxococcota</taxon>
        <taxon>Myxococcia</taxon>
        <taxon>Myxococcales</taxon>
        <taxon>Cystobacterineae</taxon>
        <taxon>Archangiaceae</taxon>
        <taxon>Hyalangium</taxon>
    </lineage>
</organism>
<protein>
    <submittedName>
        <fullName evidence="2">Helix-turn-helix transcriptional regulator</fullName>
    </submittedName>
</protein>